<proteinExistence type="predicted"/>
<comment type="caution">
    <text evidence="1">The sequence shown here is derived from an EMBL/GenBank/DDBJ whole genome shotgun (WGS) entry which is preliminary data.</text>
</comment>
<dbReference type="OrthoDB" id="9816306at2"/>
<keyword evidence="2" id="KW-1185">Reference proteome</keyword>
<dbReference type="Proteomes" id="UP000015347">
    <property type="component" value="Unassembled WGS sequence"/>
</dbReference>
<protein>
    <recommendedName>
        <fullName evidence="3">Peptidase S8/S53 domain-containing protein</fullName>
    </recommendedName>
</protein>
<dbReference type="STRING" id="1123237.Salmuc_01005"/>
<evidence type="ECO:0000313" key="1">
    <source>
        <dbReference type="EMBL" id="EPX75902.1"/>
    </source>
</evidence>
<gene>
    <name evidence="1" type="ORF">Salmuc_01005</name>
</gene>
<organism evidence="1 2">
    <name type="scientific">Salipiger mucosus DSM 16094</name>
    <dbReference type="NCBI Taxonomy" id="1123237"/>
    <lineage>
        <taxon>Bacteria</taxon>
        <taxon>Pseudomonadati</taxon>
        <taxon>Pseudomonadota</taxon>
        <taxon>Alphaproteobacteria</taxon>
        <taxon>Rhodobacterales</taxon>
        <taxon>Roseobacteraceae</taxon>
        <taxon>Salipiger</taxon>
    </lineage>
</organism>
<evidence type="ECO:0000313" key="2">
    <source>
        <dbReference type="Proteomes" id="UP000015347"/>
    </source>
</evidence>
<sequence length="201" mass="22233">MRYQTLLHQLRRELSEQDLGPGVERPETGRGVRLVIVDTGFDGDHPYWDAAGLRETVDRVAARTAFPEGQVRRRDAIVMATYAACDRLNGRIAALARAGGLDWAHMSAARRARVVSAGEALMDELEAIAATPVLVQGVVAPLLTARPAPGDYDGAWIARLRVAAGRCVAPCAPRWPTSWPSRCPKPRSGRMDRWSWGRRWR</sequence>
<evidence type="ECO:0008006" key="3">
    <source>
        <dbReference type="Google" id="ProtNLM"/>
    </source>
</evidence>
<dbReference type="AlphaFoldDB" id="S9Q791"/>
<accession>S9Q791</accession>
<name>S9Q791_9RHOB</name>
<dbReference type="HOGENOM" id="CLU_1359601_0_0_5"/>
<dbReference type="EMBL" id="APVH01000065">
    <property type="protein sequence ID" value="EPX75902.1"/>
    <property type="molecule type" value="Genomic_DNA"/>
</dbReference>
<dbReference type="RefSeq" id="WP_020043164.1">
    <property type="nucleotide sequence ID" value="NZ_KE557286.1"/>
</dbReference>
<reference evidence="2" key="1">
    <citation type="journal article" date="2014" name="Stand. Genomic Sci.">
        <title>Genome sequence of the exopolysaccharide-producing Salipiger mucosus type strain (DSM 16094(T)), a moderately halophilic member of the Roseobacter clade.</title>
        <authorList>
            <person name="Riedel T."/>
            <person name="Spring S."/>
            <person name="Fiebig A."/>
            <person name="Petersen J."/>
            <person name="Kyrpides N.C."/>
            <person name="Goker M."/>
            <person name="Klenk H.P."/>
        </authorList>
    </citation>
    <scope>NUCLEOTIDE SEQUENCE [LARGE SCALE GENOMIC DNA]</scope>
    <source>
        <strain evidence="2">DSM 16094</strain>
    </source>
</reference>